<keyword evidence="4 6" id="KW-1133">Transmembrane helix</keyword>
<dbReference type="AlphaFoldDB" id="A0A2X2W6Q6"/>
<keyword evidence="2" id="KW-1003">Cell membrane</keyword>
<name>A0A2X2W6Q6_CLOCO</name>
<dbReference type="GO" id="GO:0043190">
    <property type="term" value="C:ATP-binding cassette (ABC) transporter complex"/>
    <property type="evidence" value="ECO:0007669"/>
    <property type="project" value="InterPro"/>
</dbReference>
<dbReference type="Pfam" id="PF02361">
    <property type="entry name" value="CbiQ"/>
    <property type="match status" value="1"/>
</dbReference>
<gene>
    <name evidence="7" type="primary">cbiQ_2</name>
    <name evidence="7" type="ORF">NCTC13028_02364</name>
</gene>
<dbReference type="GO" id="GO:0006824">
    <property type="term" value="P:cobalt ion transport"/>
    <property type="evidence" value="ECO:0007669"/>
    <property type="project" value="InterPro"/>
</dbReference>
<evidence type="ECO:0000313" key="7">
    <source>
        <dbReference type="EMBL" id="SQB36134.1"/>
    </source>
</evidence>
<dbReference type="PANTHER" id="PTHR43723:SF1">
    <property type="entry name" value="COBALT TRANSPORT PROTEIN CBIQ"/>
    <property type="match status" value="1"/>
</dbReference>
<dbReference type="NCBIfam" id="TIGR02454">
    <property type="entry name" value="ECF_T_CbiQ"/>
    <property type="match status" value="1"/>
</dbReference>
<dbReference type="InterPro" id="IPR012809">
    <property type="entry name" value="ECF_CbiQ"/>
</dbReference>
<dbReference type="CDD" id="cd16914">
    <property type="entry name" value="EcfT"/>
    <property type="match status" value="1"/>
</dbReference>
<keyword evidence="5 6" id="KW-0472">Membrane</keyword>
<dbReference type="InterPro" id="IPR003339">
    <property type="entry name" value="ABC/ECF_trnsptr_transmembrane"/>
</dbReference>
<feature type="transmembrane region" description="Helical" evidence="6">
    <location>
        <begin position="23"/>
        <end position="50"/>
    </location>
</feature>
<dbReference type="EMBL" id="UAWC01000026">
    <property type="protein sequence ID" value="SQB36134.1"/>
    <property type="molecule type" value="Genomic_DNA"/>
</dbReference>
<dbReference type="InterPro" id="IPR052770">
    <property type="entry name" value="Cobalt_transport_CbiQ"/>
</dbReference>
<accession>A0A2X2W6Q6</accession>
<feature type="transmembrane region" description="Helical" evidence="6">
    <location>
        <begin position="89"/>
        <end position="109"/>
    </location>
</feature>
<dbReference type="RefSeq" id="WP_111921791.1">
    <property type="nucleotide sequence ID" value="NZ_SVCG01000001.1"/>
</dbReference>
<dbReference type="Proteomes" id="UP000250223">
    <property type="component" value="Unassembled WGS sequence"/>
</dbReference>
<proteinExistence type="predicted"/>
<dbReference type="PANTHER" id="PTHR43723">
    <property type="entry name" value="COBALT TRANSPORT PROTEIN CBIQ"/>
    <property type="match status" value="1"/>
</dbReference>
<evidence type="ECO:0000256" key="1">
    <source>
        <dbReference type="ARBA" id="ARBA00004651"/>
    </source>
</evidence>
<evidence type="ECO:0000256" key="6">
    <source>
        <dbReference type="SAM" id="Phobius"/>
    </source>
</evidence>
<evidence type="ECO:0000256" key="2">
    <source>
        <dbReference type="ARBA" id="ARBA00022475"/>
    </source>
</evidence>
<evidence type="ECO:0000256" key="5">
    <source>
        <dbReference type="ARBA" id="ARBA00023136"/>
    </source>
</evidence>
<feature type="transmembrane region" description="Helical" evidence="6">
    <location>
        <begin position="215"/>
        <end position="232"/>
    </location>
</feature>
<comment type="subcellular location">
    <subcellularLocation>
        <location evidence="1">Cell membrane</location>
        <topology evidence="1">Multi-pass membrane protein</topology>
    </subcellularLocation>
</comment>
<organism evidence="7 8">
    <name type="scientific">Clostridium cochlearium</name>
    <dbReference type="NCBI Taxonomy" id="1494"/>
    <lineage>
        <taxon>Bacteria</taxon>
        <taxon>Bacillati</taxon>
        <taxon>Bacillota</taxon>
        <taxon>Clostridia</taxon>
        <taxon>Eubacteriales</taxon>
        <taxon>Clostridiaceae</taxon>
        <taxon>Clostridium</taxon>
    </lineage>
</organism>
<evidence type="ECO:0000256" key="4">
    <source>
        <dbReference type="ARBA" id="ARBA00022989"/>
    </source>
</evidence>
<sequence length="236" mass="26915">MLKLIMALSKRNKLTYRHPIEKVIISIMPIIMIGFTKNPIIIIGNIIFFVIMHKMAENNMKIVLKFTSHIAVFAAFSSLTFVFDYGIKYVGIILLKSLSAGLCLSFLSLTTPIDQILYLISKNQHLKDMCDIAKSMERFLVLINEEYNIMYLSMKSRGGFGTFSSKIKDTGKLAALLFVNTMERWKSIKEGINSRCYIGYMPYLGEDFILSKKNLILACSYNLFLIISILLFNNGL</sequence>
<reference evidence="7 8" key="1">
    <citation type="submission" date="2018-06" db="EMBL/GenBank/DDBJ databases">
        <authorList>
            <consortium name="Pathogen Informatics"/>
            <person name="Doyle S."/>
        </authorList>
    </citation>
    <scope>NUCLEOTIDE SEQUENCE [LARGE SCALE GENOMIC DNA]</scope>
    <source>
        <strain evidence="7 8">NCTC13028</strain>
    </source>
</reference>
<keyword evidence="3 6" id="KW-0812">Transmembrane</keyword>
<protein>
    <submittedName>
        <fullName evidence="7">Cobalt transport protein cbiQ</fullName>
    </submittedName>
</protein>
<evidence type="ECO:0000313" key="8">
    <source>
        <dbReference type="Proteomes" id="UP000250223"/>
    </source>
</evidence>
<evidence type="ECO:0000256" key="3">
    <source>
        <dbReference type="ARBA" id="ARBA00022692"/>
    </source>
</evidence>
<feature type="transmembrane region" description="Helical" evidence="6">
    <location>
        <begin position="62"/>
        <end position="83"/>
    </location>
</feature>